<feature type="region of interest" description="Disordered" evidence="1">
    <location>
        <begin position="685"/>
        <end position="704"/>
    </location>
</feature>
<reference evidence="3" key="1">
    <citation type="journal article" date="2009" name="Science">
        <title>The B73 maize genome: complexity, diversity, and dynamics.</title>
        <authorList>
            <person name="Schnable P.S."/>
            <person name="Ware D."/>
            <person name="Fulton R.S."/>
            <person name="Stein J.C."/>
            <person name="Wei F."/>
            <person name="Pasternak S."/>
            <person name="Liang C."/>
            <person name="Zhang J."/>
            <person name="Fulton L."/>
            <person name="Graves T.A."/>
            <person name="Minx P."/>
            <person name="Reily A.D."/>
            <person name="Courtney L."/>
            <person name="Kruchowski S.S."/>
            <person name="Tomlinson C."/>
            <person name="Strong C."/>
            <person name="Delehaunty K."/>
            <person name="Fronick C."/>
            <person name="Courtney B."/>
            <person name="Rock S.M."/>
            <person name="Belter E."/>
            <person name="Du F."/>
            <person name="Kim K."/>
            <person name="Abbott R.M."/>
            <person name="Cotton M."/>
            <person name="Levy A."/>
            <person name="Marchetto P."/>
            <person name="Ochoa K."/>
            <person name="Jackson S.M."/>
            <person name="Gillam B."/>
            <person name="Chen W."/>
            <person name="Yan L."/>
            <person name="Higginbotham J."/>
            <person name="Cardenas M."/>
            <person name="Waligorski J."/>
            <person name="Applebaum E."/>
            <person name="Phelps L."/>
            <person name="Falcone J."/>
            <person name="Kanchi K."/>
            <person name="Thane T."/>
            <person name="Scimone A."/>
            <person name="Thane N."/>
            <person name="Henke J."/>
            <person name="Wang T."/>
            <person name="Ruppert J."/>
            <person name="Shah N."/>
            <person name="Rotter K."/>
            <person name="Hodges J."/>
            <person name="Ingenthron E."/>
            <person name="Cordes M."/>
            <person name="Kohlberg S."/>
            <person name="Sgro J."/>
            <person name="Delgado B."/>
            <person name="Mead K."/>
            <person name="Chinwalla A."/>
            <person name="Leonard S."/>
            <person name="Crouse K."/>
            <person name="Collura K."/>
            <person name="Kudrna D."/>
            <person name="Currie J."/>
            <person name="He R."/>
            <person name="Angelova A."/>
            <person name="Rajasekar S."/>
            <person name="Mueller T."/>
            <person name="Lomeli R."/>
            <person name="Scara G."/>
            <person name="Ko A."/>
            <person name="Delaney K."/>
            <person name="Wissotski M."/>
            <person name="Lopez G."/>
            <person name="Campos D."/>
            <person name="Braidotti M."/>
            <person name="Ashley E."/>
            <person name="Golser W."/>
            <person name="Kim H."/>
            <person name="Lee S."/>
            <person name="Lin J."/>
            <person name="Dujmic Z."/>
            <person name="Kim W."/>
            <person name="Talag J."/>
            <person name="Zuccolo A."/>
            <person name="Fan C."/>
            <person name="Sebastian A."/>
            <person name="Kramer M."/>
            <person name="Spiegel L."/>
            <person name="Nascimento L."/>
            <person name="Zutavern T."/>
            <person name="Miller B."/>
            <person name="Ambroise C."/>
            <person name="Muller S."/>
            <person name="Spooner W."/>
            <person name="Narechania A."/>
            <person name="Ren L."/>
            <person name="Wei S."/>
            <person name="Kumari S."/>
            <person name="Faga B."/>
            <person name="Levy M.J."/>
            <person name="McMahan L."/>
            <person name="Van Buren P."/>
            <person name="Vaughn M.W."/>
            <person name="Ying K."/>
            <person name="Yeh C.-T."/>
            <person name="Emrich S.J."/>
            <person name="Jia Y."/>
            <person name="Kalyanaraman A."/>
            <person name="Hsia A.-P."/>
            <person name="Barbazuk W.B."/>
            <person name="Baucom R.S."/>
            <person name="Brutnell T.P."/>
            <person name="Carpita N.C."/>
            <person name="Chaparro C."/>
            <person name="Chia J.-M."/>
            <person name="Deragon J.-M."/>
            <person name="Estill J.C."/>
            <person name="Fu Y."/>
            <person name="Jeddeloh J.A."/>
            <person name="Han Y."/>
            <person name="Lee H."/>
            <person name="Li P."/>
            <person name="Lisch D.R."/>
            <person name="Liu S."/>
            <person name="Liu Z."/>
            <person name="Nagel D.H."/>
            <person name="McCann M.C."/>
            <person name="SanMiguel P."/>
            <person name="Myers A.M."/>
            <person name="Nettleton D."/>
            <person name="Nguyen J."/>
            <person name="Penning B.W."/>
            <person name="Ponnala L."/>
            <person name="Schneider K.L."/>
            <person name="Schwartz D.C."/>
            <person name="Sharma A."/>
            <person name="Soderlund C."/>
            <person name="Springer N.M."/>
            <person name="Sun Q."/>
            <person name="Wang H."/>
            <person name="Waterman M."/>
            <person name="Westerman R."/>
            <person name="Wolfgruber T.K."/>
            <person name="Yang L."/>
            <person name="Yu Y."/>
            <person name="Zhang L."/>
            <person name="Zhou S."/>
            <person name="Zhu Q."/>
            <person name="Bennetzen J.L."/>
            <person name="Dawe R.K."/>
            <person name="Jiang J."/>
            <person name="Jiang N."/>
            <person name="Presting G.G."/>
            <person name="Wessler S.R."/>
            <person name="Aluru S."/>
            <person name="Martienssen R.A."/>
            <person name="Clifton S.W."/>
            <person name="McCombie W.R."/>
            <person name="Wing R.A."/>
            <person name="Wilson R.K."/>
        </authorList>
    </citation>
    <scope>NUCLEOTIDE SEQUENCE [LARGE SCALE GENOMIC DNA]</scope>
    <source>
        <strain evidence="3">cv. B73</strain>
    </source>
</reference>
<evidence type="ECO:0008006" key="4">
    <source>
        <dbReference type="Google" id="ProtNLM"/>
    </source>
</evidence>
<feature type="region of interest" description="Disordered" evidence="1">
    <location>
        <begin position="340"/>
        <end position="395"/>
    </location>
</feature>
<reference evidence="2" key="3">
    <citation type="submission" date="2021-05" db="UniProtKB">
        <authorList>
            <consortium name="EnsemblPlants"/>
        </authorList>
    </citation>
    <scope>IDENTIFICATION</scope>
    <source>
        <strain evidence="2">cv. B73</strain>
    </source>
</reference>
<dbReference type="PANTHER" id="PTHR33170">
    <property type="entry name" value="DUF4283 DOMAIN-CONTAINING PROTEIN-RELATED"/>
    <property type="match status" value="1"/>
</dbReference>
<feature type="region of interest" description="Disordered" evidence="1">
    <location>
        <begin position="656"/>
        <end position="678"/>
    </location>
</feature>
<evidence type="ECO:0000313" key="2">
    <source>
        <dbReference type="EnsemblPlants" id="Zm00001eb408840_P001"/>
    </source>
</evidence>
<reference evidence="2" key="2">
    <citation type="submission" date="2019-07" db="EMBL/GenBank/DDBJ databases">
        <authorList>
            <person name="Seetharam A."/>
            <person name="Woodhouse M."/>
            <person name="Cannon E."/>
        </authorList>
    </citation>
    <scope>NUCLEOTIDE SEQUENCE [LARGE SCALE GENOMIC DNA]</scope>
    <source>
        <strain evidence="2">cv. B73</strain>
    </source>
</reference>
<dbReference type="InParanoid" id="A0A804ULD9"/>
<evidence type="ECO:0000313" key="3">
    <source>
        <dbReference type="Proteomes" id="UP000007305"/>
    </source>
</evidence>
<accession>A0A804ULD9</accession>
<organism evidence="2 3">
    <name type="scientific">Zea mays</name>
    <name type="common">Maize</name>
    <dbReference type="NCBI Taxonomy" id="4577"/>
    <lineage>
        <taxon>Eukaryota</taxon>
        <taxon>Viridiplantae</taxon>
        <taxon>Streptophyta</taxon>
        <taxon>Embryophyta</taxon>
        <taxon>Tracheophyta</taxon>
        <taxon>Spermatophyta</taxon>
        <taxon>Magnoliopsida</taxon>
        <taxon>Liliopsida</taxon>
        <taxon>Poales</taxon>
        <taxon>Poaceae</taxon>
        <taxon>PACMAD clade</taxon>
        <taxon>Panicoideae</taxon>
        <taxon>Andropogonodae</taxon>
        <taxon>Andropogoneae</taxon>
        <taxon>Tripsacinae</taxon>
        <taxon>Zea</taxon>
    </lineage>
</organism>
<dbReference type="EnsemblPlants" id="Zm00001eb408840_T001">
    <property type="protein sequence ID" value="Zm00001eb408840_P001"/>
    <property type="gene ID" value="Zm00001eb408840"/>
</dbReference>
<evidence type="ECO:0000256" key="1">
    <source>
        <dbReference type="SAM" id="MobiDB-lite"/>
    </source>
</evidence>
<dbReference type="PANTHER" id="PTHR33170:SF8">
    <property type="entry name" value="OS07G0485366 PROTEIN"/>
    <property type="match status" value="1"/>
</dbReference>
<sequence>MGRSLGRRGGDHRRLTLAPRPVSPGRCASPLPVGESLIAEEGIDAAAAEEDTTDEEVLRSAMYAGFSMEEAQAFLQDRKNTNVSQVCFDAQFREDFWIDLGYPKGSRWWERSDSPILGDSVKFDPVEGSVAGRDVIGSSVRLLANSGDSSLCDLDFVPRIGTNTDQTKRSFVKGSSIQDPCAQSKPTRRGVHIRPWRGPLPRPGISHVVSLAAFWPTPAQSLYGVCSPDSNVTAGRTTPQPPPLGDLSEFPPIIDAMIEPRSGPAGTPAGNAEYRNLNPSFLETNHVALVNRAKGYGLSRKLLRRPIPWTCRHVVPHFGCIPMSAADRPSYAVMAARQPTREEQRPPALQPRGGGVSVLRGGRGPFPRPNRGRGNAGGRDRVQARGNGRGWFNPVRGRGSGQVQDVLQINAMSQLIENCAAILDCYICNKKNSHVPTKCPILKMSRPSASMLGCAKNELTFFRIPEFDLMVEAPAPAPTALISVTGGKLDAVATQVELAKLSRVEWNWEALPHGDDAFLVVFPSEDELLRMAEIEYKLKSGISISISQWDRTGDASPAYHLDEIWVHVTGVPHDWRHFLAFWALGSMIGTTIDVDMLTYRKKGIIRLLVGILNRDQLPLTTDIVFHKVGYYITFTPELSDFEPALPSMVLGAFEKEDGDNKEDGAPEDRELDPSKKKQKNLLGSLGSRFTSESHDSATMQVDGNEVHKPLYTAVEKAINSPSPLVSKSDKPTGPKCLLKPLCTSRGKMGEQRLQVTSHSSSMDAGTCASMLAGGPDSIARAPVEPQAVLFQTSTTVANSMSPQSGSPSLADMNSPSCSQSARQKTLVAAQVLKSVQCAVQDQSLLGESGSGHGAPSSVISSERAMCRTAARNLDTVLGSKTVASSQKMLHSPSTPFLQEIGMSQHVNSISLVTMTYEDCAVNLDNLGLRMKRSTSGTNISVKALKRIEIDRTRLYQSNKREASKKKLANHMVSNPFDLSDDEATEVDSDLLAHLIKDVSAVDLETEDLDTRICDLMASKLITYNPLNFMSWFVQLDIEGLAFWGDIGGGFTCPVLALL</sequence>
<name>A0A804ULD9_MAIZE</name>
<protein>
    <recommendedName>
        <fullName evidence="4">DUF4283 domain-containing protein</fullName>
    </recommendedName>
</protein>
<dbReference type="Proteomes" id="UP000007305">
    <property type="component" value="Chromosome 10"/>
</dbReference>
<dbReference type="AlphaFoldDB" id="A0A804ULD9"/>
<keyword evidence="3" id="KW-1185">Reference proteome</keyword>
<feature type="region of interest" description="Disordered" evidence="1">
    <location>
        <begin position="798"/>
        <end position="817"/>
    </location>
</feature>
<feature type="compositionally biased region" description="Gly residues" evidence="1">
    <location>
        <begin position="352"/>
        <end position="364"/>
    </location>
</feature>
<feature type="region of interest" description="Disordered" evidence="1">
    <location>
        <begin position="1"/>
        <end position="28"/>
    </location>
</feature>
<proteinExistence type="predicted"/>
<dbReference type="Gramene" id="Zm00001eb408840_T001">
    <property type="protein sequence ID" value="Zm00001eb408840_P001"/>
    <property type="gene ID" value="Zm00001eb408840"/>
</dbReference>
<feature type="compositionally biased region" description="Basic and acidic residues" evidence="1">
    <location>
        <begin position="661"/>
        <end position="675"/>
    </location>
</feature>